<reference evidence="2" key="2">
    <citation type="journal article" date="2021" name="PeerJ">
        <title>Extensive microbial diversity within the chicken gut microbiome revealed by metagenomics and culture.</title>
        <authorList>
            <person name="Gilroy R."/>
            <person name="Ravi A."/>
            <person name="Getino M."/>
            <person name="Pursley I."/>
            <person name="Horton D.L."/>
            <person name="Alikhan N.F."/>
            <person name="Baker D."/>
            <person name="Gharbi K."/>
            <person name="Hall N."/>
            <person name="Watson M."/>
            <person name="Adriaenssens E.M."/>
            <person name="Foster-Nyarko E."/>
            <person name="Jarju S."/>
            <person name="Secka A."/>
            <person name="Antonio M."/>
            <person name="Oren A."/>
            <person name="Chaudhuri R.R."/>
            <person name="La Ragione R."/>
            <person name="Hildebrand F."/>
            <person name="Pallen M.J."/>
        </authorList>
    </citation>
    <scope>NUCLEOTIDE SEQUENCE</scope>
    <source>
        <strain evidence="2">ChiSxjej2B14-8506</strain>
    </source>
</reference>
<dbReference type="EMBL" id="DVNK01000005">
    <property type="protein sequence ID" value="HIU45787.1"/>
    <property type="molecule type" value="Genomic_DNA"/>
</dbReference>
<evidence type="ECO:0000313" key="3">
    <source>
        <dbReference type="Proteomes" id="UP000824123"/>
    </source>
</evidence>
<proteinExistence type="predicted"/>
<comment type="caution">
    <text evidence="2">The sequence shown here is derived from an EMBL/GenBank/DDBJ whole genome shotgun (WGS) entry which is preliminary data.</text>
</comment>
<evidence type="ECO:0000256" key="1">
    <source>
        <dbReference type="SAM" id="Phobius"/>
    </source>
</evidence>
<protein>
    <submittedName>
        <fullName evidence="2">Uncharacterized protein</fullName>
    </submittedName>
</protein>
<keyword evidence="1" id="KW-1133">Transmembrane helix</keyword>
<evidence type="ECO:0000313" key="2">
    <source>
        <dbReference type="EMBL" id="HIU45787.1"/>
    </source>
</evidence>
<organism evidence="2 3">
    <name type="scientific">Candidatus Fimadaptatus faecigallinarum</name>
    <dbReference type="NCBI Taxonomy" id="2840814"/>
    <lineage>
        <taxon>Bacteria</taxon>
        <taxon>Bacillati</taxon>
        <taxon>Bacillota</taxon>
        <taxon>Clostridia</taxon>
        <taxon>Eubacteriales</taxon>
        <taxon>Candidatus Fimadaptatus</taxon>
    </lineage>
</organism>
<keyword evidence="1" id="KW-0472">Membrane</keyword>
<keyword evidence="1" id="KW-0812">Transmembrane</keyword>
<gene>
    <name evidence="2" type="ORF">IAC59_00835</name>
</gene>
<accession>A0A9D1S423</accession>
<dbReference type="AlphaFoldDB" id="A0A9D1S423"/>
<name>A0A9D1S423_9FIRM</name>
<dbReference type="Proteomes" id="UP000824123">
    <property type="component" value="Unassembled WGS sequence"/>
</dbReference>
<reference evidence="2" key="1">
    <citation type="submission" date="2020-10" db="EMBL/GenBank/DDBJ databases">
        <authorList>
            <person name="Gilroy R."/>
        </authorList>
    </citation>
    <scope>NUCLEOTIDE SEQUENCE</scope>
    <source>
        <strain evidence="2">ChiSxjej2B14-8506</strain>
    </source>
</reference>
<feature type="transmembrane region" description="Helical" evidence="1">
    <location>
        <begin position="12"/>
        <end position="32"/>
    </location>
</feature>
<sequence length="57" mass="6252">MERNEAQRRAHIASIVVLVTLLCILCALLMVLTPEQDEIAFNTAQLVSALVEESALT</sequence>